<reference evidence="1" key="2">
    <citation type="submission" date="2025-08" db="UniProtKB">
        <authorList>
            <consortium name="Ensembl"/>
        </authorList>
    </citation>
    <scope>IDENTIFICATION</scope>
</reference>
<dbReference type="InterPro" id="IPR040436">
    <property type="entry name" value="Disconnected-like"/>
</dbReference>
<name>A0A3Q1ICS0_ANATE</name>
<dbReference type="GeneTree" id="ENSGT00390000005844"/>
<dbReference type="AlphaFoldDB" id="A0A3Q1ICS0"/>
<accession>A0A3Q1ICS0</accession>
<dbReference type="Ensembl" id="ENSATET00000015524.2">
    <property type="protein sequence ID" value="ENSATEP00000015283.2"/>
    <property type="gene ID" value="ENSATEG00000010633.2"/>
</dbReference>
<dbReference type="GO" id="GO:0005634">
    <property type="term" value="C:nucleus"/>
    <property type="evidence" value="ECO:0007669"/>
    <property type="project" value="TreeGrafter"/>
</dbReference>
<evidence type="ECO:0000313" key="1">
    <source>
        <dbReference type="Ensembl" id="ENSATEP00000015283.2"/>
    </source>
</evidence>
<reference evidence="1" key="1">
    <citation type="submission" date="2021-04" db="EMBL/GenBank/DDBJ databases">
        <authorList>
            <consortium name="Wellcome Sanger Institute Data Sharing"/>
        </authorList>
    </citation>
    <scope>NUCLEOTIDE SEQUENCE [LARGE SCALE GENOMIC DNA]</scope>
</reference>
<dbReference type="OrthoDB" id="10070972at2759"/>
<dbReference type="Proteomes" id="UP000265040">
    <property type="component" value="Chromosome 18"/>
</dbReference>
<proteinExistence type="predicted"/>
<keyword evidence="2" id="KW-1185">Reference proteome</keyword>
<evidence type="ECO:0008006" key="3">
    <source>
        <dbReference type="Google" id="ProtNLM"/>
    </source>
</evidence>
<reference evidence="1" key="3">
    <citation type="submission" date="2025-09" db="UniProtKB">
        <authorList>
            <consortium name="Ensembl"/>
        </authorList>
    </citation>
    <scope>IDENTIFICATION</scope>
</reference>
<sequence length="269" mass="29993">MCTVSSCSCVCFKPGNTQLRSCDRCGHGWVAHALEKLQAQPPSSCGPVEVALPGLVFDLSTLILYGAQAIPVRLKILLDRLYSVLTPEQVSHILHTLGWSLGDYVRGYMLQYPNGKVLDRWLMVTQEEELLILKQFLRFGETRPIVELMTLQCFTTINHFADSELNPVPKSCQSSIGTFIEHKGRTPGIFKNTKKNSPADHDTVQHSENFPTRLSLLLPFNFPNSAVHCLVPSTKGRVCCGVCGKSFYDKGKKALVSVCQHLIFYTFNT</sequence>
<dbReference type="PANTHER" id="PTHR15021:SF0">
    <property type="entry name" value="DISCO-RELATED, ISOFORM A-RELATED"/>
    <property type="match status" value="1"/>
</dbReference>
<dbReference type="InParanoid" id="A0A3Q1ICS0"/>
<organism evidence="1 2">
    <name type="scientific">Anabas testudineus</name>
    <name type="common">Climbing perch</name>
    <name type="synonym">Anthias testudineus</name>
    <dbReference type="NCBI Taxonomy" id="64144"/>
    <lineage>
        <taxon>Eukaryota</taxon>
        <taxon>Metazoa</taxon>
        <taxon>Chordata</taxon>
        <taxon>Craniata</taxon>
        <taxon>Vertebrata</taxon>
        <taxon>Euteleostomi</taxon>
        <taxon>Actinopterygii</taxon>
        <taxon>Neopterygii</taxon>
        <taxon>Teleostei</taxon>
        <taxon>Neoteleostei</taxon>
        <taxon>Acanthomorphata</taxon>
        <taxon>Anabantaria</taxon>
        <taxon>Anabantiformes</taxon>
        <taxon>Anabantoidei</taxon>
        <taxon>Anabantidae</taxon>
        <taxon>Anabas</taxon>
    </lineage>
</organism>
<protein>
    <recommendedName>
        <fullName evidence="3">Zinc finger protein basonuclin-2</fullName>
    </recommendedName>
</protein>
<evidence type="ECO:0000313" key="2">
    <source>
        <dbReference type="Proteomes" id="UP000265040"/>
    </source>
</evidence>
<dbReference type="PANTHER" id="PTHR15021">
    <property type="entry name" value="DISCONNECTED-RELATED"/>
    <property type="match status" value="1"/>
</dbReference>
<dbReference type="GO" id="GO:0006355">
    <property type="term" value="P:regulation of DNA-templated transcription"/>
    <property type="evidence" value="ECO:0007669"/>
    <property type="project" value="TreeGrafter"/>
</dbReference>